<evidence type="ECO:0000256" key="1">
    <source>
        <dbReference type="SAM" id="MobiDB-lite"/>
    </source>
</evidence>
<organism evidence="2 3">
    <name type="scientific">Glomus cerebriforme</name>
    <dbReference type="NCBI Taxonomy" id="658196"/>
    <lineage>
        <taxon>Eukaryota</taxon>
        <taxon>Fungi</taxon>
        <taxon>Fungi incertae sedis</taxon>
        <taxon>Mucoromycota</taxon>
        <taxon>Glomeromycotina</taxon>
        <taxon>Glomeromycetes</taxon>
        <taxon>Glomerales</taxon>
        <taxon>Glomeraceae</taxon>
        <taxon>Glomus</taxon>
    </lineage>
</organism>
<keyword evidence="3" id="KW-1185">Reference proteome</keyword>
<comment type="caution">
    <text evidence="2">The sequence shown here is derived from an EMBL/GenBank/DDBJ whole genome shotgun (WGS) entry which is preliminary data.</text>
</comment>
<feature type="region of interest" description="Disordered" evidence="1">
    <location>
        <begin position="60"/>
        <end position="80"/>
    </location>
</feature>
<proteinExistence type="predicted"/>
<feature type="region of interest" description="Disordered" evidence="1">
    <location>
        <begin position="123"/>
        <end position="149"/>
    </location>
</feature>
<evidence type="ECO:0000313" key="2">
    <source>
        <dbReference type="EMBL" id="RIA84567.1"/>
    </source>
</evidence>
<gene>
    <name evidence="2" type="ORF">C1645_832060</name>
</gene>
<sequence>MALSKSIKQAFSTLQNQIDDDSSDYFLVTKTKIVFKKKVYLKADGNKIEELQLKILQLEEGKEGEEGEEGRRRKKRMLQRKKCPHLKKGGWKKCDIAPTYWESVTGPTWNSILNSLNLEQQYENLSESENSETSEDQGQQNNLKKKASF</sequence>
<dbReference type="EMBL" id="QKYT01000483">
    <property type="protein sequence ID" value="RIA84567.1"/>
    <property type="molecule type" value="Genomic_DNA"/>
</dbReference>
<reference evidence="2 3" key="1">
    <citation type="submission" date="2018-06" db="EMBL/GenBank/DDBJ databases">
        <title>Comparative genomics reveals the genomic features of Rhizophagus irregularis, R. cerebriforme, R. diaphanum and Gigaspora rosea, and their symbiotic lifestyle signature.</title>
        <authorList>
            <person name="Morin E."/>
            <person name="San Clemente H."/>
            <person name="Chen E.C.H."/>
            <person name="De La Providencia I."/>
            <person name="Hainaut M."/>
            <person name="Kuo A."/>
            <person name="Kohler A."/>
            <person name="Murat C."/>
            <person name="Tang N."/>
            <person name="Roy S."/>
            <person name="Loubradou J."/>
            <person name="Henrissat B."/>
            <person name="Grigoriev I.V."/>
            <person name="Corradi N."/>
            <person name="Roux C."/>
            <person name="Martin F.M."/>
        </authorList>
    </citation>
    <scope>NUCLEOTIDE SEQUENCE [LARGE SCALE GENOMIC DNA]</scope>
    <source>
        <strain evidence="2 3">DAOM 227022</strain>
    </source>
</reference>
<dbReference type="Proteomes" id="UP000265703">
    <property type="component" value="Unassembled WGS sequence"/>
</dbReference>
<name>A0A397SKR8_9GLOM</name>
<evidence type="ECO:0000313" key="3">
    <source>
        <dbReference type="Proteomes" id="UP000265703"/>
    </source>
</evidence>
<dbReference type="OrthoDB" id="10647596at2759"/>
<accession>A0A397SKR8</accession>
<dbReference type="AlphaFoldDB" id="A0A397SKR8"/>
<protein>
    <submittedName>
        <fullName evidence="2">Uncharacterized protein</fullName>
    </submittedName>
</protein>